<feature type="domain" description="Flagellar assembly protein FliH/Type III secretion system HrpE" evidence="10">
    <location>
        <begin position="96"/>
        <end position="219"/>
    </location>
</feature>
<comment type="function">
    <text evidence="1">Needed for flagellar regrowth and assembly.</text>
</comment>
<keyword evidence="9" id="KW-1006">Bacterial flagellum protein export</keyword>
<dbReference type="GO" id="GO:0071973">
    <property type="term" value="P:bacterial-type flagellum-dependent cell motility"/>
    <property type="evidence" value="ECO:0007669"/>
    <property type="project" value="InterPro"/>
</dbReference>
<comment type="subcellular location">
    <subcellularLocation>
        <location evidence="2">Cytoplasm</location>
    </subcellularLocation>
</comment>
<evidence type="ECO:0000256" key="5">
    <source>
        <dbReference type="ARBA" id="ARBA00022448"/>
    </source>
</evidence>
<dbReference type="PATRIC" id="fig|316.101.peg.1912"/>
<gene>
    <name evidence="12" type="primary">fliH</name>
    <name evidence="12" type="ORF">UF78_00860</name>
</gene>
<protein>
    <recommendedName>
        <fullName evidence="4">Flagellar assembly protein FliH</fullName>
    </recommendedName>
</protein>
<dbReference type="InterPro" id="IPR019191">
    <property type="entry name" value="Essential_protein_Yae1_N"/>
</dbReference>
<keyword evidence="12" id="KW-0969">Cilium</keyword>
<dbReference type="GO" id="GO:0003774">
    <property type="term" value="F:cytoskeletal motor activity"/>
    <property type="evidence" value="ECO:0007669"/>
    <property type="project" value="InterPro"/>
</dbReference>
<dbReference type="GO" id="GO:0015031">
    <property type="term" value="P:protein transport"/>
    <property type="evidence" value="ECO:0007669"/>
    <property type="project" value="UniProtKB-KW"/>
</dbReference>
<evidence type="ECO:0000313" key="13">
    <source>
        <dbReference type="Proteomes" id="UP000032487"/>
    </source>
</evidence>
<proteinExistence type="inferred from homology"/>
<evidence type="ECO:0000256" key="2">
    <source>
        <dbReference type="ARBA" id="ARBA00004496"/>
    </source>
</evidence>
<dbReference type="GO" id="GO:0009288">
    <property type="term" value="C:bacterial-type flagellum"/>
    <property type="evidence" value="ECO:0007669"/>
    <property type="project" value="InterPro"/>
</dbReference>
<keyword evidence="6" id="KW-0963">Cytoplasm</keyword>
<comment type="similarity">
    <text evidence="3">Belongs to the FliH family.</text>
</comment>
<name>A0A0D9AVW5_STUST</name>
<dbReference type="RefSeq" id="WP_045160131.1">
    <property type="nucleotide sequence ID" value="NZ_JYHV01000004.1"/>
</dbReference>
<organism evidence="12 13">
    <name type="scientific">Stutzerimonas stutzeri</name>
    <name type="common">Pseudomonas stutzeri</name>
    <dbReference type="NCBI Taxonomy" id="316"/>
    <lineage>
        <taxon>Bacteria</taxon>
        <taxon>Pseudomonadati</taxon>
        <taxon>Pseudomonadota</taxon>
        <taxon>Gammaproteobacteria</taxon>
        <taxon>Pseudomonadales</taxon>
        <taxon>Pseudomonadaceae</taxon>
        <taxon>Stutzerimonas</taxon>
    </lineage>
</organism>
<dbReference type="Pfam" id="PF02108">
    <property type="entry name" value="FliH"/>
    <property type="match status" value="1"/>
</dbReference>
<accession>A0A0D9AVW5</accession>
<feature type="domain" description="Essential protein Yae1 N-terminal" evidence="11">
    <location>
        <begin position="46"/>
        <end position="83"/>
    </location>
</feature>
<dbReference type="Proteomes" id="UP000032487">
    <property type="component" value="Unassembled WGS sequence"/>
</dbReference>
<dbReference type="InterPro" id="IPR018035">
    <property type="entry name" value="Flagellar_FliH/T3SS_HrpE"/>
</dbReference>
<evidence type="ECO:0000256" key="8">
    <source>
        <dbReference type="ARBA" id="ARBA00022927"/>
    </source>
</evidence>
<dbReference type="GO" id="GO:0005829">
    <property type="term" value="C:cytosol"/>
    <property type="evidence" value="ECO:0007669"/>
    <property type="project" value="TreeGrafter"/>
</dbReference>
<evidence type="ECO:0000313" key="12">
    <source>
        <dbReference type="EMBL" id="KJH84809.1"/>
    </source>
</evidence>
<dbReference type="PRINTS" id="PR01003">
    <property type="entry name" value="FLGFLIH"/>
</dbReference>
<keyword evidence="5" id="KW-0813">Transport</keyword>
<dbReference type="GO" id="GO:0044781">
    <property type="term" value="P:bacterial-type flagellum organization"/>
    <property type="evidence" value="ECO:0007669"/>
    <property type="project" value="UniProtKB-KW"/>
</dbReference>
<evidence type="ECO:0000256" key="4">
    <source>
        <dbReference type="ARBA" id="ARBA00016507"/>
    </source>
</evidence>
<dbReference type="InterPro" id="IPR051472">
    <property type="entry name" value="T3SS_Stator/FliH"/>
</dbReference>
<evidence type="ECO:0000256" key="9">
    <source>
        <dbReference type="ARBA" id="ARBA00023225"/>
    </source>
</evidence>
<evidence type="ECO:0000256" key="3">
    <source>
        <dbReference type="ARBA" id="ARBA00006602"/>
    </source>
</evidence>
<dbReference type="Pfam" id="PF09811">
    <property type="entry name" value="Yae1_N"/>
    <property type="match status" value="1"/>
</dbReference>
<evidence type="ECO:0000256" key="7">
    <source>
        <dbReference type="ARBA" id="ARBA00022795"/>
    </source>
</evidence>
<sequence>MSIKIIKGEGRSWRPFRFPPRVRTAAELADSVAGDPAALQRAVADGFQEGIDKGYEQGLEQGREAGHREGFERGVEDGKAIGREEGRALGRQAFDQAARPMDDLVERFERFRQEFEQARREQLLELVQKVSKQVIRCELTLHPTQLLSLAEDALAAMPGDQDDVRILLNPEECNRIKELAPERAAAWRLVPDDKLALGECRVITAESEADIGCQQRLDSCMDTLAEHIRAEG</sequence>
<dbReference type="AlphaFoldDB" id="A0A0D9AVW5"/>
<evidence type="ECO:0000256" key="1">
    <source>
        <dbReference type="ARBA" id="ARBA00003041"/>
    </source>
</evidence>
<reference evidence="12 13" key="1">
    <citation type="submission" date="2015-02" db="EMBL/GenBank/DDBJ databases">
        <title>Draft genome sequence of Pseudomonas stutzeri NT0128 isolated from wheat (Triticum turgidum) rhizosphere.</title>
        <authorList>
            <person name="Tovi N."/>
            <person name="Frenk S."/>
            <person name="Hadar Y."/>
            <person name="Minz D."/>
        </authorList>
    </citation>
    <scope>NUCLEOTIDE SEQUENCE [LARGE SCALE GENOMIC DNA]</scope>
    <source>
        <strain evidence="12 13">NT0128</strain>
    </source>
</reference>
<evidence type="ECO:0000256" key="6">
    <source>
        <dbReference type="ARBA" id="ARBA00022490"/>
    </source>
</evidence>
<keyword evidence="8" id="KW-0653">Protein transport</keyword>
<dbReference type="OrthoDB" id="6397640at2"/>
<comment type="caution">
    <text evidence="12">The sequence shown here is derived from an EMBL/GenBank/DDBJ whole genome shotgun (WGS) entry which is preliminary data.</text>
</comment>
<evidence type="ECO:0000259" key="11">
    <source>
        <dbReference type="Pfam" id="PF09811"/>
    </source>
</evidence>
<dbReference type="EMBL" id="JYHV01000004">
    <property type="protein sequence ID" value="KJH84809.1"/>
    <property type="molecule type" value="Genomic_DNA"/>
</dbReference>
<dbReference type="PANTHER" id="PTHR34982">
    <property type="entry name" value="YOP PROTEINS TRANSLOCATION PROTEIN L"/>
    <property type="match status" value="1"/>
</dbReference>
<dbReference type="PANTHER" id="PTHR34982:SF1">
    <property type="entry name" value="FLAGELLAR ASSEMBLY PROTEIN FLIH"/>
    <property type="match status" value="1"/>
</dbReference>
<dbReference type="NCBIfam" id="NF009925">
    <property type="entry name" value="PRK13386.1"/>
    <property type="match status" value="1"/>
</dbReference>
<keyword evidence="12" id="KW-0282">Flagellum</keyword>
<keyword evidence="12" id="KW-0966">Cell projection</keyword>
<dbReference type="InterPro" id="IPR000563">
    <property type="entry name" value="Flag_FliH"/>
</dbReference>
<evidence type="ECO:0000259" key="10">
    <source>
        <dbReference type="Pfam" id="PF02108"/>
    </source>
</evidence>
<keyword evidence="7" id="KW-1005">Bacterial flagellum biogenesis</keyword>